<gene>
    <name evidence="5" type="ORF">PGT21_013548</name>
</gene>
<evidence type="ECO:0000256" key="1">
    <source>
        <dbReference type="PROSITE-ProRule" id="PRU00175"/>
    </source>
</evidence>
<dbReference type="InterPro" id="IPR052639">
    <property type="entry name" value="TRAIP_ubiq-protein_ligase"/>
</dbReference>
<evidence type="ECO:0000256" key="2">
    <source>
        <dbReference type="SAM" id="Coils"/>
    </source>
</evidence>
<dbReference type="GO" id="GO:0031297">
    <property type="term" value="P:replication fork processing"/>
    <property type="evidence" value="ECO:0007669"/>
    <property type="project" value="TreeGrafter"/>
</dbReference>
<protein>
    <recommendedName>
        <fullName evidence="4">RING-type domain-containing protein</fullName>
    </recommendedName>
</protein>
<dbReference type="Pfam" id="PF13639">
    <property type="entry name" value="zf-RING_2"/>
    <property type="match status" value="1"/>
</dbReference>
<keyword evidence="1" id="KW-0479">Metal-binding</keyword>
<dbReference type="InterPro" id="IPR001841">
    <property type="entry name" value="Znf_RING"/>
</dbReference>
<evidence type="ECO:0000259" key="4">
    <source>
        <dbReference type="PROSITE" id="PS50089"/>
    </source>
</evidence>
<dbReference type="GO" id="GO:0090734">
    <property type="term" value="C:site of DNA damage"/>
    <property type="evidence" value="ECO:0007669"/>
    <property type="project" value="TreeGrafter"/>
</dbReference>
<dbReference type="CDD" id="cd16448">
    <property type="entry name" value="RING-H2"/>
    <property type="match status" value="1"/>
</dbReference>
<dbReference type="AlphaFoldDB" id="A0A5B0N3Z7"/>
<dbReference type="GO" id="GO:0061630">
    <property type="term" value="F:ubiquitin protein ligase activity"/>
    <property type="evidence" value="ECO:0007669"/>
    <property type="project" value="TreeGrafter"/>
</dbReference>
<dbReference type="GO" id="GO:0005634">
    <property type="term" value="C:nucleus"/>
    <property type="evidence" value="ECO:0007669"/>
    <property type="project" value="TreeGrafter"/>
</dbReference>
<name>A0A5B0N3Z7_PUCGR</name>
<dbReference type="Proteomes" id="UP000324748">
    <property type="component" value="Unassembled WGS sequence"/>
</dbReference>
<evidence type="ECO:0000313" key="5">
    <source>
        <dbReference type="EMBL" id="KAA1083987.1"/>
    </source>
</evidence>
<keyword evidence="1" id="KW-0863">Zinc-finger</keyword>
<accession>A0A5B0N3Z7</accession>
<comment type="caution">
    <text evidence="5">The sequence shown here is derived from an EMBL/GenBank/DDBJ whole genome shotgun (WGS) entry which is preliminary data.</text>
</comment>
<dbReference type="PANTHER" id="PTHR46569:SF1">
    <property type="entry name" value="E3 UBIQUITIN-PROTEIN LIGASE RFWD3-RELATED"/>
    <property type="match status" value="1"/>
</dbReference>
<feature type="domain" description="RING-type" evidence="4">
    <location>
        <begin position="80"/>
        <end position="126"/>
    </location>
</feature>
<feature type="region of interest" description="Disordered" evidence="3">
    <location>
        <begin position="388"/>
        <end position="430"/>
    </location>
</feature>
<dbReference type="EMBL" id="VSWC01000118">
    <property type="protein sequence ID" value="KAA1083987.1"/>
    <property type="molecule type" value="Genomic_DNA"/>
</dbReference>
<keyword evidence="1" id="KW-0862">Zinc</keyword>
<feature type="compositionally biased region" description="Polar residues" evidence="3">
    <location>
        <begin position="388"/>
        <end position="412"/>
    </location>
</feature>
<reference evidence="5 6" key="1">
    <citation type="submission" date="2019-05" db="EMBL/GenBank/DDBJ databases">
        <title>Emergence of the Ug99 lineage of the wheat stem rust pathogen through somatic hybridization.</title>
        <authorList>
            <person name="Li F."/>
            <person name="Upadhyaya N.M."/>
            <person name="Sperschneider J."/>
            <person name="Matny O."/>
            <person name="Nguyen-Phuc H."/>
            <person name="Mago R."/>
            <person name="Raley C."/>
            <person name="Miller M.E."/>
            <person name="Silverstein K.A.T."/>
            <person name="Henningsen E."/>
            <person name="Hirsch C.D."/>
            <person name="Visser B."/>
            <person name="Pretorius Z.A."/>
            <person name="Steffenson B.J."/>
            <person name="Schwessinger B."/>
            <person name="Dodds P.N."/>
            <person name="Figueroa M."/>
        </authorList>
    </citation>
    <scope>NUCLEOTIDE SEQUENCE [LARGE SCALE GENOMIC DNA]</scope>
    <source>
        <strain evidence="5">21-0</strain>
    </source>
</reference>
<dbReference type="InterPro" id="IPR013083">
    <property type="entry name" value="Znf_RING/FYVE/PHD"/>
</dbReference>
<sequence>MSSTHQPSSCGPAGHEALRKFGEVYFRVSSPTITLTLHLPSEIRSISYKQQSRETHQYQHSILTASTRMSSSRIIVLPTCSICQDDEAGLDIVATICGHVFHLSCIRTWDESQFSRRHPTKCPSCNITLRRAASTSSAARFITLHSLTEREVDDQGSSQVIARTGDSSTDPRLSRCREELNSLKETLKEREQKIQQLTLEPVALRRERENLTAALRVLNHSKQELEDRVLKVSRDLRIERKERTDERLARSLDEKRIKTEMDKLNEKYRIAKNEGEQLHEQYVKKVSENEELQSFVSEFGQEKARFQATEVALRAQLQESIERFKSVKAANLVYKDKLEKKRNFFEDKAGMGDRSLTSSVRRCSKFYPDVSKSSIHPGGLMVLSSNQATNATSAQPSKRANQPTSVQSPSTESSKRICRTKPPADHHQNHPSANVQIEIQSSSDPEDLTHHNHPSSSNIHSSSPPPNIPADQDLVMPSLFGRDLSTPARDQKNKLPLPFNHLRSNQASSSSAFKFSKPADKLLALGPKVRHR</sequence>
<dbReference type="PROSITE" id="PS50089">
    <property type="entry name" value="ZF_RING_2"/>
    <property type="match status" value="1"/>
</dbReference>
<dbReference type="SUPFAM" id="SSF57850">
    <property type="entry name" value="RING/U-box"/>
    <property type="match status" value="1"/>
</dbReference>
<dbReference type="GO" id="GO:0016567">
    <property type="term" value="P:protein ubiquitination"/>
    <property type="evidence" value="ECO:0007669"/>
    <property type="project" value="TreeGrafter"/>
</dbReference>
<proteinExistence type="predicted"/>
<keyword evidence="6" id="KW-1185">Reference proteome</keyword>
<keyword evidence="2" id="KW-0175">Coiled coil</keyword>
<dbReference type="SMART" id="SM00184">
    <property type="entry name" value="RING"/>
    <property type="match status" value="1"/>
</dbReference>
<dbReference type="GO" id="GO:0008270">
    <property type="term" value="F:zinc ion binding"/>
    <property type="evidence" value="ECO:0007669"/>
    <property type="project" value="UniProtKB-KW"/>
</dbReference>
<evidence type="ECO:0000256" key="3">
    <source>
        <dbReference type="SAM" id="MobiDB-lite"/>
    </source>
</evidence>
<dbReference type="Gene3D" id="3.30.40.10">
    <property type="entry name" value="Zinc/RING finger domain, C3HC4 (zinc finger)"/>
    <property type="match status" value="1"/>
</dbReference>
<dbReference type="PANTHER" id="PTHR46569">
    <property type="entry name" value="E3 UBIQUITIN-PROTEIN LIGASE TRAIP"/>
    <property type="match status" value="1"/>
</dbReference>
<evidence type="ECO:0000313" key="6">
    <source>
        <dbReference type="Proteomes" id="UP000324748"/>
    </source>
</evidence>
<organism evidence="5 6">
    <name type="scientific">Puccinia graminis f. sp. tritici</name>
    <dbReference type="NCBI Taxonomy" id="56615"/>
    <lineage>
        <taxon>Eukaryota</taxon>
        <taxon>Fungi</taxon>
        <taxon>Dikarya</taxon>
        <taxon>Basidiomycota</taxon>
        <taxon>Pucciniomycotina</taxon>
        <taxon>Pucciniomycetes</taxon>
        <taxon>Pucciniales</taxon>
        <taxon>Pucciniaceae</taxon>
        <taxon>Puccinia</taxon>
    </lineage>
</organism>
<feature type="region of interest" description="Disordered" evidence="3">
    <location>
        <begin position="443"/>
        <end position="513"/>
    </location>
</feature>
<feature type="coiled-coil region" evidence="2">
    <location>
        <begin position="173"/>
        <end position="281"/>
    </location>
</feature>
<dbReference type="OrthoDB" id="2501326at2759"/>